<evidence type="ECO:0000256" key="7">
    <source>
        <dbReference type="SAM" id="Phobius"/>
    </source>
</evidence>
<dbReference type="InterPro" id="IPR036721">
    <property type="entry name" value="RCK_C_sf"/>
</dbReference>
<dbReference type="PANTHER" id="PTHR43652:SF2">
    <property type="entry name" value="BASIC AMINO ACID ANTIPORTER YFCC-RELATED"/>
    <property type="match status" value="1"/>
</dbReference>
<dbReference type="GO" id="GO:0006813">
    <property type="term" value="P:potassium ion transport"/>
    <property type="evidence" value="ECO:0007669"/>
    <property type="project" value="InterPro"/>
</dbReference>
<dbReference type="InterPro" id="IPR051679">
    <property type="entry name" value="DASS-Related_Transporters"/>
</dbReference>
<feature type="transmembrane region" description="Helical" evidence="7">
    <location>
        <begin position="97"/>
        <end position="122"/>
    </location>
</feature>
<dbReference type="GO" id="GO:0005886">
    <property type="term" value="C:plasma membrane"/>
    <property type="evidence" value="ECO:0007669"/>
    <property type="project" value="TreeGrafter"/>
</dbReference>
<dbReference type="EMBL" id="FWEV01000321">
    <property type="protein sequence ID" value="SLM32543.1"/>
    <property type="molecule type" value="Genomic_DNA"/>
</dbReference>
<dbReference type="InterPro" id="IPR004680">
    <property type="entry name" value="Cit_transptr-like_dom"/>
</dbReference>
<dbReference type="Pfam" id="PF02080">
    <property type="entry name" value="TrkA_C"/>
    <property type="match status" value="1"/>
</dbReference>
<feature type="transmembrane region" description="Helical" evidence="7">
    <location>
        <begin position="52"/>
        <end position="73"/>
    </location>
</feature>
<dbReference type="InterPro" id="IPR006037">
    <property type="entry name" value="RCK_C"/>
</dbReference>
<dbReference type="PROSITE" id="PS51202">
    <property type="entry name" value="RCK_C"/>
    <property type="match status" value="1"/>
</dbReference>
<keyword evidence="6 7" id="KW-0472">Membrane</keyword>
<dbReference type="OrthoDB" id="9765532at2"/>
<evidence type="ECO:0000256" key="6">
    <source>
        <dbReference type="ARBA" id="ARBA00023136"/>
    </source>
</evidence>
<feature type="transmembrane region" description="Helical" evidence="7">
    <location>
        <begin position="572"/>
        <end position="590"/>
    </location>
</feature>
<dbReference type="Pfam" id="PF03600">
    <property type="entry name" value="CitMHS"/>
    <property type="match status" value="1"/>
</dbReference>
<feature type="transmembrane region" description="Helical" evidence="7">
    <location>
        <begin position="610"/>
        <end position="630"/>
    </location>
</feature>
<evidence type="ECO:0000256" key="4">
    <source>
        <dbReference type="ARBA" id="ARBA00022737"/>
    </source>
</evidence>
<proteinExistence type="predicted"/>
<reference evidence="9 10" key="1">
    <citation type="submission" date="2017-03" db="EMBL/GenBank/DDBJ databases">
        <authorList>
            <person name="Afonso C.L."/>
            <person name="Miller P.J."/>
            <person name="Scott M.A."/>
            <person name="Spackman E."/>
            <person name="Goraichik I."/>
            <person name="Dimitrov K.M."/>
            <person name="Suarez D.L."/>
            <person name="Swayne D.E."/>
        </authorList>
    </citation>
    <scope>NUCLEOTIDE SEQUENCE [LARGE SCALE GENOMIC DNA]</scope>
    <source>
        <strain evidence="9">PRJEB14757</strain>
    </source>
</reference>
<feature type="transmembrane region" description="Helical" evidence="7">
    <location>
        <begin position="143"/>
        <end position="164"/>
    </location>
</feature>
<organism evidence="9 10">
    <name type="scientific">Desulfamplus magnetovallimortis</name>
    <dbReference type="NCBI Taxonomy" id="1246637"/>
    <lineage>
        <taxon>Bacteria</taxon>
        <taxon>Pseudomonadati</taxon>
        <taxon>Thermodesulfobacteriota</taxon>
        <taxon>Desulfobacteria</taxon>
        <taxon>Desulfobacterales</taxon>
        <taxon>Desulfobacteraceae</taxon>
        <taxon>Desulfamplus</taxon>
    </lineage>
</organism>
<sequence length="632" mass="68814">MEQLTSEMMMVLMMIGIAVFLFIVEWVRVDVVAILMMVALPLLHLVTPKEAFVGLSSNAVVSIIAVIIIGAGLDKTGMINKLVKPVLVIAGTSTSRVIVAISCTVAIISSFMQNIGAAALFLPAIQRISKMQKIPLSRLLMPVGFSAILGGTITLVGCSPLILLNDLLIPFDLEPFGLFDVTPIGLALVASGIACFILLGRFILPQGETGESDNVAVCTLENEEIEGDTHIDNDDDHNDGNIRLESAEKHSREGNELNKRYELTTSEDFMDYRDPVFVDDLRRRYLVNVLALTEPPDFKTLSPPPEAEIRAGVDLVVCGKRKDVLRMAAAEEMQLKACIECYDKEFDSATSGIVEAVVSPRSHFVGQTIAAIRFNDRFRVTPLEIHRQGEIYRAEIDNIMLQTGDVISFYGTWKRLESLHREGGLLFSMPSDIEDMRPEKALWAAGWLILALTMIMFFKIQLSVSLMTGALGMVITRVLSIDEAYQSVDWRTIFLLAGLIPLGIATEKTGTAAWIAGTILSIIGDVPPIVLLTVIGILSTVFTLVISNVGATVLLVPLVVNMALASGADPRMAALVVGLATSNSFMLPTHQVNALYMGPGRYRTIDFIKAGSLVSVIFLVVMIAMISLIYGI</sequence>
<keyword evidence="4" id="KW-0677">Repeat</keyword>
<protein>
    <submittedName>
        <fullName evidence="9">TrkA-C domain protein</fullName>
    </submittedName>
</protein>
<evidence type="ECO:0000259" key="8">
    <source>
        <dbReference type="PROSITE" id="PS51202"/>
    </source>
</evidence>
<feature type="domain" description="RCK C-terminal" evidence="8">
    <location>
        <begin position="341"/>
        <end position="425"/>
    </location>
</feature>
<evidence type="ECO:0000256" key="5">
    <source>
        <dbReference type="ARBA" id="ARBA00022989"/>
    </source>
</evidence>
<dbReference type="SUPFAM" id="SSF116726">
    <property type="entry name" value="TrkA C-terminal domain-like"/>
    <property type="match status" value="1"/>
</dbReference>
<evidence type="ECO:0000256" key="2">
    <source>
        <dbReference type="ARBA" id="ARBA00022448"/>
    </source>
</evidence>
<evidence type="ECO:0000256" key="3">
    <source>
        <dbReference type="ARBA" id="ARBA00022692"/>
    </source>
</evidence>
<comment type="subcellular location">
    <subcellularLocation>
        <location evidence="1">Membrane</location>
        <topology evidence="1">Multi-pass membrane protein</topology>
    </subcellularLocation>
</comment>
<dbReference type="RefSeq" id="WP_080802446.1">
    <property type="nucleotide sequence ID" value="NZ_LT828543.1"/>
</dbReference>
<evidence type="ECO:0000313" key="9">
    <source>
        <dbReference type="EMBL" id="SLM32543.1"/>
    </source>
</evidence>
<accession>A0A1W1HJB5</accession>
<gene>
    <name evidence="9" type="ORF">MTBBW1_760007</name>
</gene>
<feature type="transmembrane region" description="Helical" evidence="7">
    <location>
        <begin position="529"/>
        <end position="560"/>
    </location>
</feature>
<evidence type="ECO:0000256" key="1">
    <source>
        <dbReference type="ARBA" id="ARBA00004141"/>
    </source>
</evidence>
<name>A0A1W1HJB5_9BACT</name>
<keyword evidence="2" id="KW-0813">Transport</keyword>
<dbReference type="STRING" id="1246637.MTBBW1_760007"/>
<dbReference type="Gene3D" id="3.30.70.1450">
    <property type="entry name" value="Regulator of K+ conductance, C-terminal domain"/>
    <property type="match status" value="1"/>
</dbReference>
<keyword evidence="5 7" id="KW-1133">Transmembrane helix</keyword>
<keyword evidence="10" id="KW-1185">Reference proteome</keyword>
<evidence type="ECO:0000313" key="10">
    <source>
        <dbReference type="Proteomes" id="UP000191931"/>
    </source>
</evidence>
<feature type="transmembrane region" description="Helical" evidence="7">
    <location>
        <begin position="184"/>
        <end position="204"/>
    </location>
</feature>
<dbReference type="Proteomes" id="UP000191931">
    <property type="component" value="Unassembled WGS sequence"/>
</dbReference>
<dbReference type="AlphaFoldDB" id="A0A1W1HJB5"/>
<feature type="transmembrane region" description="Helical" evidence="7">
    <location>
        <begin position="12"/>
        <end position="40"/>
    </location>
</feature>
<feature type="transmembrane region" description="Helical" evidence="7">
    <location>
        <begin position="441"/>
        <end position="458"/>
    </location>
</feature>
<feature type="transmembrane region" description="Helical" evidence="7">
    <location>
        <begin position="493"/>
        <end position="523"/>
    </location>
</feature>
<keyword evidence="3 7" id="KW-0812">Transmembrane</keyword>
<dbReference type="GO" id="GO:0008324">
    <property type="term" value="F:monoatomic cation transmembrane transporter activity"/>
    <property type="evidence" value="ECO:0007669"/>
    <property type="project" value="InterPro"/>
</dbReference>
<dbReference type="PANTHER" id="PTHR43652">
    <property type="entry name" value="BASIC AMINO ACID ANTIPORTER YFCC-RELATED"/>
    <property type="match status" value="1"/>
</dbReference>